<proteinExistence type="predicted"/>
<keyword evidence="2" id="KW-1185">Reference proteome</keyword>
<sequence length="39" mass="4448">MKLNLKAWKRPKLLRLYTGALTTGEKMKFNTKIKGGAIK</sequence>
<comment type="caution">
    <text evidence="1">The sequence shown here is derived from an EMBL/GenBank/DDBJ whole genome shotgun (WGS) entry which is preliminary data.</text>
</comment>
<evidence type="ECO:0000313" key="2">
    <source>
        <dbReference type="Proteomes" id="UP000027946"/>
    </source>
</evidence>
<dbReference type="EMBL" id="JJMM01000014">
    <property type="protein sequence ID" value="KDR94670.1"/>
    <property type="molecule type" value="Genomic_DNA"/>
</dbReference>
<evidence type="ECO:0000313" key="1">
    <source>
        <dbReference type="EMBL" id="KDR94670.1"/>
    </source>
</evidence>
<protein>
    <submittedName>
        <fullName evidence="1">Uncharacterized protein</fullName>
    </submittedName>
</protein>
<accession>A0A069RER0</accession>
<organism evidence="1 2">
    <name type="scientific">Peptoclostridium litorale DSM 5388</name>
    <dbReference type="NCBI Taxonomy" id="1121324"/>
    <lineage>
        <taxon>Bacteria</taxon>
        <taxon>Bacillati</taxon>
        <taxon>Bacillota</taxon>
        <taxon>Clostridia</taxon>
        <taxon>Peptostreptococcales</taxon>
        <taxon>Peptoclostridiaceae</taxon>
        <taxon>Peptoclostridium</taxon>
    </lineage>
</organism>
<dbReference type="Proteomes" id="UP000027946">
    <property type="component" value="Unassembled WGS sequence"/>
</dbReference>
<reference evidence="1 2" key="1">
    <citation type="submission" date="2014-03" db="EMBL/GenBank/DDBJ databases">
        <title>Genome sequence of Clostridium litorale W6, DSM 5388.</title>
        <authorList>
            <person name="Poehlein A."/>
            <person name="Jagirdar A."/>
            <person name="Khonsari B."/>
            <person name="Chibani C.M."/>
            <person name="Gutierrez Gutierrez D.A."/>
            <person name="Davydova E."/>
            <person name="Alghaithi H.S."/>
            <person name="Nair K.P."/>
            <person name="Dhamotharan K."/>
            <person name="Chandran L."/>
            <person name="G W."/>
            <person name="Daniel R."/>
        </authorList>
    </citation>
    <scope>NUCLEOTIDE SEQUENCE [LARGE SCALE GENOMIC DNA]</scope>
    <source>
        <strain evidence="1 2">W6</strain>
    </source>
</reference>
<dbReference type="AlphaFoldDB" id="A0A069RER0"/>
<gene>
    <name evidence="1" type="ORF">CLIT_14c01310</name>
</gene>
<name>A0A069RER0_PEPLI</name>